<accession>A0A7R8WMA7</accession>
<dbReference type="InterPro" id="IPR050832">
    <property type="entry name" value="Bact_Acetyltransf"/>
</dbReference>
<dbReference type="CDD" id="cd04301">
    <property type="entry name" value="NAT_SF"/>
    <property type="match status" value="1"/>
</dbReference>
<dbReference type="Pfam" id="PF00583">
    <property type="entry name" value="Acetyltransf_1"/>
    <property type="match status" value="1"/>
</dbReference>
<organism evidence="4">
    <name type="scientific">Cyprideis torosa</name>
    <dbReference type="NCBI Taxonomy" id="163714"/>
    <lineage>
        <taxon>Eukaryota</taxon>
        <taxon>Metazoa</taxon>
        <taxon>Ecdysozoa</taxon>
        <taxon>Arthropoda</taxon>
        <taxon>Crustacea</taxon>
        <taxon>Oligostraca</taxon>
        <taxon>Ostracoda</taxon>
        <taxon>Podocopa</taxon>
        <taxon>Podocopida</taxon>
        <taxon>Cytherocopina</taxon>
        <taxon>Cytheroidea</taxon>
        <taxon>Cytherideidae</taxon>
        <taxon>Cyprideis</taxon>
    </lineage>
</organism>
<dbReference type="GO" id="GO:0008716">
    <property type="term" value="F:D-alanine-D-alanine ligase activity"/>
    <property type="evidence" value="ECO:0007669"/>
    <property type="project" value="InterPro"/>
</dbReference>
<dbReference type="GO" id="GO:0046872">
    <property type="term" value="F:metal ion binding"/>
    <property type="evidence" value="ECO:0007669"/>
    <property type="project" value="InterPro"/>
</dbReference>
<dbReference type="PANTHER" id="PTHR43877:SF2">
    <property type="entry name" value="AMINOALKYLPHOSPHONATE N-ACETYLTRANSFERASE-RELATED"/>
    <property type="match status" value="1"/>
</dbReference>
<evidence type="ECO:0000256" key="2">
    <source>
        <dbReference type="ARBA" id="ARBA00022679"/>
    </source>
</evidence>
<dbReference type="SUPFAM" id="SSF55729">
    <property type="entry name" value="Acyl-CoA N-acyltransferases (Nat)"/>
    <property type="match status" value="1"/>
</dbReference>
<evidence type="ECO:0000256" key="1">
    <source>
        <dbReference type="ARBA" id="ARBA00022598"/>
    </source>
</evidence>
<dbReference type="InterPro" id="IPR016181">
    <property type="entry name" value="Acyl_CoA_acyltransferase"/>
</dbReference>
<dbReference type="OrthoDB" id="10265738at2759"/>
<dbReference type="InterPro" id="IPR011761">
    <property type="entry name" value="ATP-grasp"/>
</dbReference>
<dbReference type="EMBL" id="OB663695">
    <property type="protein sequence ID" value="CAD7231614.1"/>
    <property type="molecule type" value="Genomic_DNA"/>
</dbReference>
<keyword evidence="3" id="KW-0012">Acyltransferase</keyword>
<dbReference type="PROSITE" id="PS51186">
    <property type="entry name" value="GNAT"/>
    <property type="match status" value="1"/>
</dbReference>
<keyword evidence="1" id="KW-0436">Ligase</keyword>
<dbReference type="InterPro" id="IPR013815">
    <property type="entry name" value="ATP_grasp_subdomain_1"/>
</dbReference>
<proteinExistence type="predicted"/>
<dbReference type="InterPro" id="IPR000182">
    <property type="entry name" value="GNAT_dom"/>
</dbReference>
<dbReference type="GO" id="GO:0016747">
    <property type="term" value="F:acyltransferase activity, transferring groups other than amino-acyl groups"/>
    <property type="evidence" value="ECO:0007669"/>
    <property type="project" value="InterPro"/>
</dbReference>
<dbReference type="AlphaFoldDB" id="A0A7R8WMA7"/>
<keyword evidence="2" id="KW-0808">Transferase</keyword>
<evidence type="ECO:0000256" key="3">
    <source>
        <dbReference type="ARBA" id="ARBA00023315"/>
    </source>
</evidence>
<dbReference type="PANTHER" id="PTHR43877">
    <property type="entry name" value="AMINOALKYLPHOSPHONATE N-ACETYLTRANSFERASE-RELATED-RELATED"/>
    <property type="match status" value="1"/>
</dbReference>
<dbReference type="PROSITE" id="PS50975">
    <property type="entry name" value="ATP_GRASP"/>
    <property type="match status" value="1"/>
</dbReference>
<dbReference type="Gene3D" id="3.40.630.30">
    <property type="match status" value="1"/>
</dbReference>
<dbReference type="InterPro" id="IPR011095">
    <property type="entry name" value="Dala_Dala_lig_C"/>
</dbReference>
<dbReference type="GO" id="GO:0005524">
    <property type="term" value="F:ATP binding"/>
    <property type="evidence" value="ECO:0007669"/>
    <property type="project" value="UniProtKB-UniRule"/>
</dbReference>
<protein>
    <submittedName>
        <fullName evidence="4">Uncharacterized protein</fullName>
    </submittedName>
</protein>
<evidence type="ECO:0000313" key="4">
    <source>
        <dbReference type="EMBL" id="CAD7231614.1"/>
    </source>
</evidence>
<gene>
    <name evidence="4" type="ORF">CTOB1V02_LOCUS9461</name>
</gene>
<sequence>MEGLVVIDDPTSILRCCNKVYLHENFRRNRISAPKTVIVSTTCRRTLDDLEEQVGYPLVLKIPNGSFSRGVVRVENRSQLKETLRRMLMGSALILAQEYFYTAYDWRIGILNNRPLYASRYYMSEGHWQIYQHDALGTKAGSFTTMASYEVPRSVLNVALKAAKGIGDGLYGIDVKQDGNRTTRAERALMVEYGFALPSECEAIADLEKKVFLHDRLSPRQIRYHLKNDKARFCLAREGGIPVGYGLLLTNRRWARGRIYSLAVVQKWRGRGVGRGLLSLLEHYARQAELHGLSLEVRRDNGDAQALYAICGFALVGEKPGYYSDGESALLMRKDFI</sequence>
<dbReference type="Gene3D" id="3.30.470.20">
    <property type="entry name" value="ATP-grasp fold, B domain"/>
    <property type="match status" value="1"/>
</dbReference>
<dbReference type="SUPFAM" id="SSF56059">
    <property type="entry name" value="Glutathione synthetase ATP-binding domain-like"/>
    <property type="match status" value="1"/>
</dbReference>
<dbReference type="Pfam" id="PF07478">
    <property type="entry name" value="Dala_Dala_lig_C"/>
    <property type="match status" value="1"/>
</dbReference>
<reference evidence="4" key="1">
    <citation type="submission" date="2020-11" db="EMBL/GenBank/DDBJ databases">
        <authorList>
            <person name="Tran Van P."/>
        </authorList>
    </citation>
    <scope>NUCLEOTIDE SEQUENCE</scope>
</reference>
<dbReference type="Gene3D" id="3.30.1490.20">
    <property type="entry name" value="ATP-grasp fold, A domain"/>
    <property type="match status" value="1"/>
</dbReference>
<name>A0A7R8WMA7_9CRUS</name>